<dbReference type="InterPro" id="IPR036034">
    <property type="entry name" value="PDZ_sf"/>
</dbReference>
<keyword evidence="5" id="KW-1185">Reference proteome</keyword>
<feature type="chain" id="PRO_5046858462" evidence="1">
    <location>
        <begin position="21"/>
        <end position="515"/>
    </location>
</feature>
<dbReference type="Gene3D" id="2.30.42.10">
    <property type="match status" value="1"/>
</dbReference>
<dbReference type="Gene3D" id="3.30.750.170">
    <property type="match status" value="1"/>
</dbReference>
<keyword evidence="1" id="KW-0732">Signal</keyword>
<dbReference type="PANTHER" id="PTHR32060">
    <property type="entry name" value="TAIL-SPECIFIC PROTEASE"/>
    <property type="match status" value="1"/>
</dbReference>
<dbReference type="PANTHER" id="PTHR32060:SF30">
    <property type="entry name" value="CARBOXY-TERMINAL PROCESSING PROTEASE CTPA"/>
    <property type="match status" value="1"/>
</dbReference>
<dbReference type="Pfam" id="PF03572">
    <property type="entry name" value="Peptidase_S41"/>
    <property type="match status" value="1"/>
</dbReference>
<dbReference type="EMBL" id="JAAIKR010000009">
    <property type="protein sequence ID" value="MBR9728421.1"/>
    <property type="molecule type" value="Genomic_DNA"/>
</dbReference>
<evidence type="ECO:0000259" key="3">
    <source>
        <dbReference type="Pfam" id="PF03572"/>
    </source>
</evidence>
<dbReference type="SUPFAM" id="SSF52096">
    <property type="entry name" value="ClpP/crotonase"/>
    <property type="match status" value="1"/>
</dbReference>
<dbReference type="Pfam" id="PF00595">
    <property type="entry name" value="PDZ"/>
    <property type="match status" value="1"/>
</dbReference>
<feature type="domain" description="PDZ" evidence="2">
    <location>
        <begin position="124"/>
        <end position="184"/>
    </location>
</feature>
<gene>
    <name evidence="4" type="ORF">G3R48_10595</name>
</gene>
<comment type="caution">
    <text evidence="4">The sequence shown here is derived from an EMBL/GenBank/DDBJ whole genome shotgun (WGS) entry which is preliminary data.</text>
</comment>
<dbReference type="InterPro" id="IPR001478">
    <property type="entry name" value="PDZ"/>
</dbReference>
<evidence type="ECO:0000259" key="2">
    <source>
        <dbReference type="Pfam" id="PF00595"/>
    </source>
</evidence>
<protein>
    <submittedName>
        <fullName evidence="4">Peptidase</fullName>
    </submittedName>
</protein>
<evidence type="ECO:0000313" key="4">
    <source>
        <dbReference type="EMBL" id="MBR9728421.1"/>
    </source>
</evidence>
<dbReference type="CDD" id="cd07561">
    <property type="entry name" value="Peptidase_S41_CPP_like"/>
    <property type="match status" value="1"/>
</dbReference>
<name>A0ABS5I3E0_9GAMM</name>
<evidence type="ECO:0000313" key="5">
    <source>
        <dbReference type="Proteomes" id="UP000811844"/>
    </source>
</evidence>
<accession>A0ABS5I3E0</accession>
<dbReference type="Proteomes" id="UP000811844">
    <property type="component" value="Unassembled WGS sequence"/>
</dbReference>
<dbReference type="SUPFAM" id="SSF50156">
    <property type="entry name" value="PDZ domain-like"/>
    <property type="match status" value="1"/>
</dbReference>
<reference evidence="4 5" key="1">
    <citation type="submission" date="2020-02" db="EMBL/GenBank/DDBJ databases">
        <title>Shewanella WXL01 sp. nov., a marine bacterium isolated from green algae in Luhuitou Fringing Reef (Northern South China Sea).</title>
        <authorList>
            <person name="Wang X."/>
        </authorList>
    </citation>
    <scope>NUCLEOTIDE SEQUENCE [LARGE SCALE GENOMIC DNA]</scope>
    <source>
        <strain evidence="4 5">MCCC 1A01895</strain>
    </source>
</reference>
<evidence type="ECO:0000256" key="1">
    <source>
        <dbReference type="SAM" id="SignalP"/>
    </source>
</evidence>
<dbReference type="PROSITE" id="PS51257">
    <property type="entry name" value="PROKAR_LIPOPROTEIN"/>
    <property type="match status" value="1"/>
</dbReference>
<organism evidence="4 5">
    <name type="scientific">Shewanella intestini</name>
    <dbReference type="NCBI Taxonomy" id="2017544"/>
    <lineage>
        <taxon>Bacteria</taxon>
        <taxon>Pseudomonadati</taxon>
        <taxon>Pseudomonadota</taxon>
        <taxon>Gammaproteobacteria</taxon>
        <taxon>Alteromonadales</taxon>
        <taxon>Shewanellaceae</taxon>
        <taxon>Shewanella</taxon>
    </lineage>
</organism>
<feature type="signal peptide" evidence="1">
    <location>
        <begin position="1"/>
        <end position="20"/>
    </location>
</feature>
<dbReference type="InterPro" id="IPR005151">
    <property type="entry name" value="Tail-specific_protease"/>
</dbReference>
<proteinExistence type="predicted"/>
<dbReference type="Gene3D" id="3.90.226.10">
    <property type="entry name" value="2-enoyl-CoA Hydratase, Chain A, domain 1"/>
    <property type="match status" value="1"/>
</dbReference>
<dbReference type="InterPro" id="IPR029045">
    <property type="entry name" value="ClpP/crotonase-like_dom_sf"/>
</dbReference>
<feature type="domain" description="Tail specific protease" evidence="3">
    <location>
        <begin position="238"/>
        <end position="390"/>
    </location>
</feature>
<dbReference type="RefSeq" id="WP_153664893.1">
    <property type="nucleotide sequence ID" value="NZ_JAAIKR010000009.1"/>
</dbReference>
<sequence>MTIRSTMLSLLAAISLTACGGSSNDSGSDAPMWVAGQYTPYSELAQQCSSTDNLTEKLWLRSWSNDTYLWYDEIVDTDPANVSVTDYFNQLKTQELSDTGNKKDNFHFYMSTPEWQQLNQSGASFGYGMNVKLQNAAQGVPRQVTITFTEPNTPAADVNISRGAMIISVDGVNVENAADSASIDILNAGLFPSVDGKQTEFEVRDLNSSVNRTVTMTAQTVIATPVQNTKVLQTTNAKVGYLQFNTHIATAERGLFDAFNTLSTQGVDDLVIDLRYNGGGLLAIASQMAYMVAGNNATQNKVFERTSFNDKYPNTDPVLNQPLEPMPFFNQTLGFNTDLIGAGTHLPTLNLKRVFVLTTASTCSASEAFINALRGVDIEVIQLGGTTCGKPYGFYPTDNCNTTYFTIQFKGVNDKGFGEYSDGFTPSQNATTDSEINGCPLEDDLSHGLGDPNERLLSAALYYRDNNTCPVNAQAKTFNTHVAPGFVDEGFILKDTRMQNVLFNNRILGGYGGEQ</sequence>